<evidence type="ECO:0000256" key="8">
    <source>
        <dbReference type="ARBA" id="ARBA00022824"/>
    </source>
</evidence>
<dbReference type="GO" id="GO:0005789">
    <property type="term" value="C:endoplasmic reticulum membrane"/>
    <property type="evidence" value="ECO:0007669"/>
    <property type="project" value="UniProtKB-SubCell"/>
</dbReference>
<dbReference type="AlphaFoldDB" id="A0A8H8S6G5"/>
<evidence type="ECO:0000256" key="10">
    <source>
        <dbReference type="ARBA" id="ARBA00023136"/>
    </source>
</evidence>
<dbReference type="Proteomes" id="UP000443090">
    <property type="component" value="Unassembled WGS sequence"/>
</dbReference>
<keyword evidence="6" id="KW-0812">Transmembrane</keyword>
<evidence type="ECO:0000256" key="12">
    <source>
        <dbReference type="ARBA" id="ARBA00023242"/>
    </source>
</evidence>
<evidence type="ECO:0000313" key="14">
    <source>
        <dbReference type="Proteomes" id="UP000443090"/>
    </source>
</evidence>
<accession>A0A8H8S6G5</accession>
<dbReference type="PANTHER" id="PTHR28012">
    <property type="entry name" value="NUCLEAR FUSION PROTEIN KAR5"/>
    <property type="match status" value="1"/>
</dbReference>
<organism evidence="13 14">
    <name type="scientific">Lachnellula occidentalis</name>
    <dbReference type="NCBI Taxonomy" id="215460"/>
    <lineage>
        <taxon>Eukaryota</taxon>
        <taxon>Fungi</taxon>
        <taxon>Dikarya</taxon>
        <taxon>Ascomycota</taxon>
        <taxon>Pezizomycotina</taxon>
        <taxon>Leotiomycetes</taxon>
        <taxon>Helotiales</taxon>
        <taxon>Lachnaceae</taxon>
        <taxon>Lachnellula</taxon>
    </lineage>
</organism>
<keyword evidence="12" id="KW-0539">Nucleus</keyword>
<dbReference type="GO" id="GO:0000742">
    <property type="term" value="P:karyogamy involved in conjugation with cellular fusion"/>
    <property type="evidence" value="ECO:0007669"/>
    <property type="project" value="InterPro"/>
</dbReference>
<keyword evidence="8" id="KW-0256">Endoplasmic reticulum</keyword>
<evidence type="ECO:0000256" key="9">
    <source>
        <dbReference type="ARBA" id="ARBA00022989"/>
    </source>
</evidence>
<evidence type="ECO:0000256" key="7">
    <source>
        <dbReference type="ARBA" id="ARBA00022729"/>
    </source>
</evidence>
<dbReference type="GO" id="GO:0031965">
    <property type="term" value="C:nuclear membrane"/>
    <property type="evidence" value="ECO:0007669"/>
    <property type="project" value="UniProtKB-SubCell"/>
</dbReference>
<evidence type="ECO:0000256" key="5">
    <source>
        <dbReference type="ARBA" id="ARBA00022459"/>
    </source>
</evidence>
<dbReference type="InterPro" id="IPR007292">
    <property type="entry name" value="Nuclear_fusion_Kar5"/>
</dbReference>
<dbReference type="OrthoDB" id="5311848at2759"/>
<evidence type="ECO:0000256" key="1">
    <source>
        <dbReference type="ARBA" id="ARBA00003389"/>
    </source>
</evidence>
<dbReference type="EMBL" id="QGMI01000027">
    <property type="protein sequence ID" value="TVY48932.1"/>
    <property type="molecule type" value="Genomic_DNA"/>
</dbReference>
<dbReference type="PANTHER" id="PTHR28012:SF1">
    <property type="entry name" value="NUCLEAR FUSION PROTEIN KAR5"/>
    <property type="match status" value="1"/>
</dbReference>
<comment type="function">
    <text evidence="1">Required for nuclear membrane fusion during karyogamy.</text>
</comment>
<keyword evidence="5" id="KW-0415">Karyogamy</keyword>
<gene>
    <name evidence="13" type="ORF">LOCC1_G001386</name>
</gene>
<comment type="caution">
    <text evidence="13">The sequence shown here is derived from an EMBL/GenBank/DDBJ whole genome shotgun (WGS) entry which is preliminary data.</text>
</comment>
<proteinExistence type="inferred from homology"/>
<evidence type="ECO:0000256" key="4">
    <source>
        <dbReference type="ARBA" id="ARBA00010473"/>
    </source>
</evidence>
<comment type="subcellular location">
    <subcellularLocation>
        <location evidence="3">Endoplasmic reticulum membrane</location>
    </subcellularLocation>
    <subcellularLocation>
        <location evidence="2">Nucleus membrane</location>
    </subcellularLocation>
</comment>
<name>A0A8H8S6G5_9HELO</name>
<comment type="similarity">
    <text evidence="4">Belongs to the KAR5 family.</text>
</comment>
<dbReference type="GO" id="GO:0048288">
    <property type="term" value="P:nuclear membrane fusion involved in karyogamy"/>
    <property type="evidence" value="ECO:0007669"/>
    <property type="project" value="InterPro"/>
</dbReference>
<keyword evidence="7" id="KW-0732">Signal</keyword>
<evidence type="ECO:0000256" key="3">
    <source>
        <dbReference type="ARBA" id="ARBA00004586"/>
    </source>
</evidence>
<keyword evidence="9" id="KW-1133">Transmembrane helix</keyword>
<protein>
    <submittedName>
        <fullName evidence="13">Uncharacterized protein</fullName>
    </submittedName>
</protein>
<keyword evidence="10" id="KW-0472">Membrane</keyword>
<evidence type="ECO:0000256" key="6">
    <source>
        <dbReference type="ARBA" id="ARBA00022692"/>
    </source>
</evidence>
<keyword evidence="14" id="KW-1185">Reference proteome</keyword>
<evidence type="ECO:0000256" key="2">
    <source>
        <dbReference type="ARBA" id="ARBA00004126"/>
    </source>
</evidence>
<reference evidence="13 14" key="1">
    <citation type="submission" date="2018-05" db="EMBL/GenBank/DDBJ databases">
        <title>Genome sequencing and assembly of the regulated plant pathogen Lachnellula willkommii and related sister species for the development of diagnostic species identification markers.</title>
        <authorList>
            <person name="Giroux E."/>
            <person name="Bilodeau G."/>
        </authorList>
    </citation>
    <scope>NUCLEOTIDE SEQUENCE [LARGE SCALE GENOMIC DNA]</scope>
    <source>
        <strain evidence="13 14">CBS 160.35</strain>
    </source>
</reference>
<evidence type="ECO:0000313" key="13">
    <source>
        <dbReference type="EMBL" id="TVY48932.1"/>
    </source>
</evidence>
<sequence>MKISQVIALVALGTVGHGFNLLGGSRTTTFSTDFAEPTISSESFNSLQSKPGFYNKFMLELKRLNDEPLCHRMAAQLLMNNCRGLQDVNEENLLPTKSRLQKNHVESFAAALTICDMEDVKMAVPQPCRAFSSAALLQAFHDNQVTLVVPADVVGACLTSLSEKDKPYMTWLSRRDTALLFCRAASIDMDKDQLFQSHKNLVQIMDDFSYGLKVELKDMLANLNAHAREADSFVEGFKSQMEHMSIKAQASFESVSSDIKNVASSIKSIKQSGADIQQFLQSLFKTAIEGNAEMAATHEQALSLSTDNLQARFEGLNEMAEKNQALTMYMASYMQELMTRIEVTSEQYDTIDKKTQQMSIILTNATELFVVHAEKIEQASLTVSRIHDNLGPVAAAGDLVSGYLKHGGSFSDLVIRIATPPSMLLLGSYGLPASMVRNALLVIGGVPVGDLIVRIRRLEWSTEWCPDSFMPPVFASQARRHARQSKLETPVENSSDLATEYPALESVHFEMP</sequence>
<evidence type="ECO:0000256" key="11">
    <source>
        <dbReference type="ARBA" id="ARBA00023180"/>
    </source>
</evidence>
<keyword evidence="11" id="KW-0325">Glycoprotein</keyword>